<sequence>MTRRVGPLRSRFYPVSDGKTNTATDSALKLSLQSVSKFSHYHHPWFLSMSEVVNAIVAFAVIVIIFRWATSSSDPSSRRSASSTLGFRPKNVTQEMVDQIHSMFPTIPQDNIRYDLLRTGSVEITSNKILERGYLDAPPPAYFTVYTRTEVLPQPRQVAPQGQSTGLAPTPKENLISRYKLQDRTLSSTLSPEDHLAFGKANWEDSSEKREASLQERKAQMILAARQCVSILESMPLIN</sequence>
<proteinExistence type="predicted"/>
<evidence type="ECO:0000259" key="2">
    <source>
        <dbReference type="PROSITE" id="PS51140"/>
    </source>
</evidence>
<dbReference type="Proteomes" id="UP000719766">
    <property type="component" value="Unassembled WGS sequence"/>
</dbReference>
<dbReference type="Pfam" id="PF02845">
    <property type="entry name" value="CUE"/>
    <property type="match status" value="1"/>
</dbReference>
<keyword evidence="4" id="KW-1185">Reference proteome</keyword>
<reference evidence="3" key="1">
    <citation type="journal article" date="2020" name="New Phytol.">
        <title>Comparative genomics reveals dynamic genome evolution in host specialist ectomycorrhizal fungi.</title>
        <authorList>
            <person name="Lofgren L.A."/>
            <person name="Nguyen N.H."/>
            <person name="Vilgalys R."/>
            <person name="Ruytinx J."/>
            <person name="Liao H.L."/>
            <person name="Branco S."/>
            <person name="Kuo A."/>
            <person name="LaButti K."/>
            <person name="Lipzen A."/>
            <person name="Andreopoulos W."/>
            <person name="Pangilinan J."/>
            <person name="Riley R."/>
            <person name="Hundley H."/>
            <person name="Na H."/>
            <person name="Barry K."/>
            <person name="Grigoriev I.V."/>
            <person name="Stajich J.E."/>
            <person name="Kennedy P.G."/>
        </authorList>
    </citation>
    <scope>NUCLEOTIDE SEQUENCE</scope>
    <source>
        <strain evidence="3">S12</strain>
    </source>
</reference>
<feature type="domain" description="CUE" evidence="2">
    <location>
        <begin position="92"/>
        <end position="134"/>
    </location>
</feature>
<dbReference type="SMART" id="SM00546">
    <property type="entry name" value="CUE"/>
    <property type="match status" value="1"/>
</dbReference>
<dbReference type="GeneID" id="64597810"/>
<dbReference type="GO" id="GO:0043130">
    <property type="term" value="F:ubiquitin binding"/>
    <property type="evidence" value="ECO:0007669"/>
    <property type="project" value="InterPro"/>
</dbReference>
<accession>A0A9P7DBV1</accession>
<dbReference type="OrthoDB" id="3824970at2759"/>
<evidence type="ECO:0000256" key="1">
    <source>
        <dbReference type="SAM" id="Phobius"/>
    </source>
</evidence>
<evidence type="ECO:0000313" key="3">
    <source>
        <dbReference type="EMBL" id="KAG1787727.1"/>
    </source>
</evidence>
<dbReference type="RefSeq" id="XP_041155043.1">
    <property type="nucleotide sequence ID" value="XM_041304046.1"/>
</dbReference>
<name>A0A9P7DBV1_9AGAM</name>
<dbReference type="CDD" id="cd14424">
    <property type="entry name" value="CUE_Cue1p_like"/>
    <property type="match status" value="1"/>
</dbReference>
<dbReference type="PROSITE" id="PS51140">
    <property type="entry name" value="CUE"/>
    <property type="match status" value="1"/>
</dbReference>
<protein>
    <recommendedName>
        <fullName evidence="2">CUE domain-containing protein</fullName>
    </recommendedName>
</protein>
<keyword evidence="1" id="KW-1133">Transmembrane helix</keyword>
<keyword evidence="1" id="KW-0812">Transmembrane</keyword>
<feature type="transmembrane region" description="Helical" evidence="1">
    <location>
        <begin position="45"/>
        <end position="69"/>
    </location>
</feature>
<dbReference type="EMBL" id="JABBWE010000075">
    <property type="protein sequence ID" value="KAG1787727.1"/>
    <property type="molecule type" value="Genomic_DNA"/>
</dbReference>
<dbReference type="InterPro" id="IPR003892">
    <property type="entry name" value="CUE"/>
</dbReference>
<gene>
    <name evidence="3" type="ORF">HD556DRAFT_1407420</name>
</gene>
<organism evidence="3 4">
    <name type="scientific">Suillus plorans</name>
    <dbReference type="NCBI Taxonomy" id="116603"/>
    <lineage>
        <taxon>Eukaryota</taxon>
        <taxon>Fungi</taxon>
        <taxon>Dikarya</taxon>
        <taxon>Basidiomycota</taxon>
        <taxon>Agaricomycotina</taxon>
        <taxon>Agaricomycetes</taxon>
        <taxon>Agaricomycetidae</taxon>
        <taxon>Boletales</taxon>
        <taxon>Suillineae</taxon>
        <taxon>Suillaceae</taxon>
        <taxon>Suillus</taxon>
    </lineage>
</organism>
<dbReference type="AlphaFoldDB" id="A0A9P7DBV1"/>
<evidence type="ECO:0000313" key="4">
    <source>
        <dbReference type="Proteomes" id="UP000719766"/>
    </source>
</evidence>
<dbReference type="Gene3D" id="1.10.8.10">
    <property type="entry name" value="DNA helicase RuvA subunit, C-terminal domain"/>
    <property type="match status" value="1"/>
</dbReference>
<comment type="caution">
    <text evidence="3">The sequence shown here is derived from an EMBL/GenBank/DDBJ whole genome shotgun (WGS) entry which is preliminary data.</text>
</comment>
<keyword evidence="1" id="KW-0472">Membrane</keyword>